<dbReference type="RefSeq" id="WP_147144950.1">
    <property type="nucleotide sequence ID" value="NZ_BKAJ01000003.1"/>
</dbReference>
<sequence>MATAVLIVRARLTNMADRQQFDSWYSTEHLPNGVRLYHAQRAWRCWSRTNPLVHIALYEFASVEEADAILDSSALATQMADFDRVWGTGITRTREVVEVAEELYSPA</sequence>
<evidence type="ECO:0000313" key="1">
    <source>
        <dbReference type="EMBL" id="GEP52871.1"/>
    </source>
</evidence>
<reference evidence="1 2" key="1">
    <citation type="submission" date="2019-07" db="EMBL/GenBank/DDBJ databases">
        <title>Whole genome shotgun sequence of Reyranella soli NBRC 108950.</title>
        <authorList>
            <person name="Hosoyama A."/>
            <person name="Uohara A."/>
            <person name="Ohji S."/>
            <person name="Ichikawa N."/>
        </authorList>
    </citation>
    <scope>NUCLEOTIDE SEQUENCE [LARGE SCALE GENOMIC DNA]</scope>
    <source>
        <strain evidence="1 2">NBRC 108950</strain>
    </source>
</reference>
<keyword evidence="2" id="KW-1185">Reference proteome</keyword>
<dbReference type="Proteomes" id="UP000321058">
    <property type="component" value="Unassembled WGS sequence"/>
</dbReference>
<dbReference type="SUPFAM" id="SSF54909">
    <property type="entry name" value="Dimeric alpha+beta barrel"/>
    <property type="match status" value="1"/>
</dbReference>
<name>A0A512N2N3_9HYPH</name>
<evidence type="ECO:0000313" key="2">
    <source>
        <dbReference type="Proteomes" id="UP000321058"/>
    </source>
</evidence>
<proteinExistence type="predicted"/>
<gene>
    <name evidence="1" type="ORF">RSO01_00370</name>
</gene>
<dbReference type="EMBL" id="BKAJ01000003">
    <property type="protein sequence ID" value="GEP52871.1"/>
    <property type="molecule type" value="Genomic_DNA"/>
</dbReference>
<dbReference type="InterPro" id="IPR011008">
    <property type="entry name" value="Dimeric_a/b-barrel"/>
</dbReference>
<protein>
    <recommendedName>
        <fullName evidence="3">EthD domain-containing protein</fullName>
    </recommendedName>
</protein>
<accession>A0A512N2N3</accession>
<comment type="caution">
    <text evidence="1">The sequence shown here is derived from an EMBL/GenBank/DDBJ whole genome shotgun (WGS) entry which is preliminary data.</text>
</comment>
<dbReference type="AlphaFoldDB" id="A0A512N2N3"/>
<organism evidence="1 2">
    <name type="scientific">Reyranella soli</name>
    <dbReference type="NCBI Taxonomy" id="1230389"/>
    <lineage>
        <taxon>Bacteria</taxon>
        <taxon>Pseudomonadati</taxon>
        <taxon>Pseudomonadota</taxon>
        <taxon>Alphaproteobacteria</taxon>
        <taxon>Hyphomicrobiales</taxon>
        <taxon>Reyranellaceae</taxon>
        <taxon>Reyranella</taxon>
    </lineage>
</organism>
<dbReference type="OrthoDB" id="7272296at2"/>
<evidence type="ECO:0008006" key="3">
    <source>
        <dbReference type="Google" id="ProtNLM"/>
    </source>
</evidence>